<sequence length="579" mass="66812">MNISKSIGRKTKDPEVLSEERGALAGEESHLGRQPGQGADVRPFFNVSPFGFLFIMVALLAPLFAYTQSRTYQYDYHLYQKINSSVYSIDTNLHTSIRPVFPNDSLQYAYLDSLSRIGVDTSNERSWLHRKIFTEHLIQIEKPDYNVYIDFLPDFQVGRDKENKRTTWLNTRGFQIQGNIGRKFRFYSSAFENQAVLPRYLTDFVNKNGIIPGQVNDKFPGNATKDWAYASALVNYTPSKYFSFVLGQDKNFIGDGYRSMLLSDVASNYPFFKIETTLGRVRFLNIWAQFQDPSAPKLSYDNGLRKKFGVFHYLDWNVNKRLSLGIFESIIWQKNDSLGRRGFDFSYVTPIIFLRAVEGYNGSPDNALIGFNGKYKFAKNLTTYGQFMLDEFTAKEFFGGNGYWANKFGIQLGVKGFDAFKIKNLNFLAEFNTARPYTYSQRSSLLNYGHYNQPLAHPFGANFKEYLAIVDYSLNRFQFFVQGNFAKYGLDPEDANFGKDIFQSYNDREGNYGHETGQGISTKFTYLDARTSFILNPKTNLRLELGAVFRNEKNSFQDDRTTWVTFGLRSSFRNLYQDF</sequence>
<reference evidence="4" key="1">
    <citation type="journal article" date="2019" name="Int. J. Syst. Evol. Microbiol.">
        <title>The Global Catalogue of Microorganisms (GCM) 10K type strain sequencing project: providing services to taxonomists for standard genome sequencing and annotation.</title>
        <authorList>
            <consortium name="The Broad Institute Genomics Platform"/>
            <consortium name="The Broad Institute Genome Sequencing Center for Infectious Disease"/>
            <person name="Wu L."/>
            <person name="Ma J."/>
        </authorList>
    </citation>
    <scope>NUCLEOTIDE SEQUENCE [LARGE SCALE GENOMIC DNA]</scope>
    <source>
        <strain evidence="4">KCTC 42217</strain>
    </source>
</reference>
<organism evidence="3 4">
    <name type="scientific">Paradesertivirga mongoliensis</name>
    <dbReference type="NCBI Taxonomy" id="2100740"/>
    <lineage>
        <taxon>Bacteria</taxon>
        <taxon>Pseudomonadati</taxon>
        <taxon>Bacteroidota</taxon>
        <taxon>Sphingobacteriia</taxon>
        <taxon>Sphingobacteriales</taxon>
        <taxon>Sphingobacteriaceae</taxon>
        <taxon>Paradesertivirga</taxon>
    </lineage>
</organism>
<protein>
    <submittedName>
        <fullName evidence="3">Gliding motility protein RemB</fullName>
    </submittedName>
</protein>
<dbReference type="EMBL" id="JBHUHZ010000001">
    <property type="protein sequence ID" value="MFD2161886.1"/>
    <property type="molecule type" value="Genomic_DNA"/>
</dbReference>
<evidence type="ECO:0000313" key="4">
    <source>
        <dbReference type="Proteomes" id="UP001597387"/>
    </source>
</evidence>
<comment type="caution">
    <text evidence="3">The sequence shown here is derived from an EMBL/GenBank/DDBJ whole genome shotgun (WGS) entry which is preliminary data.</text>
</comment>
<keyword evidence="2" id="KW-0812">Transmembrane</keyword>
<keyword evidence="2" id="KW-1133">Transmembrane helix</keyword>
<keyword evidence="2" id="KW-0472">Membrane</keyword>
<feature type="compositionally biased region" description="Basic and acidic residues" evidence="1">
    <location>
        <begin position="10"/>
        <end position="20"/>
    </location>
</feature>
<name>A0ABW4ZJ95_9SPHI</name>
<dbReference type="RefSeq" id="WP_255898367.1">
    <property type="nucleotide sequence ID" value="NZ_JAFMZO010000001.1"/>
</dbReference>
<dbReference type="InterPro" id="IPR038636">
    <property type="entry name" value="Wzi_sf"/>
</dbReference>
<accession>A0ABW4ZJ95</accession>
<keyword evidence="4" id="KW-1185">Reference proteome</keyword>
<proteinExistence type="predicted"/>
<evidence type="ECO:0000256" key="2">
    <source>
        <dbReference type="SAM" id="Phobius"/>
    </source>
</evidence>
<feature type="transmembrane region" description="Helical" evidence="2">
    <location>
        <begin position="43"/>
        <end position="66"/>
    </location>
</feature>
<evidence type="ECO:0000313" key="3">
    <source>
        <dbReference type="EMBL" id="MFD2161886.1"/>
    </source>
</evidence>
<dbReference type="Gene3D" id="2.40.160.130">
    <property type="entry name" value="Capsule assembly protein Wzi"/>
    <property type="match status" value="1"/>
</dbReference>
<feature type="region of interest" description="Disordered" evidence="1">
    <location>
        <begin position="1"/>
        <end position="20"/>
    </location>
</feature>
<gene>
    <name evidence="3" type="ORF">ACFSJU_05735</name>
</gene>
<evidence type="ECO:0000256" key="1">
    <source>
        <dbReference type="SAM" id="MobiDB-lite"/>
    </source>
</evidence>
<dbReference type="Proteomes" id="UP001597387">
    <property type="component" value="Unassembled WGS sequence"/>
</dbReference>